<dbReference type="InterPro" id="IPR013783">
    <property type="entry name" value="Ig-like_fold"/>
</dbReference>
<dbReference type="Gene3D" id="2.60.40.10">
    <property type="entry name" value="Immunoglobulins"/>
    <property type="match status" value="1"/>
</dbReference>
<dbReference type="RefSeq" id="WP_245986368.1">
    <property type="nucleotide sequence ID" value="NZ_QREG01000013.1"/>
</dbReference>
<dbReference type="Proteomes" id="UP000256779">
    <property type="component" value="Unassembled WGS sequence"/>
</dbReference>
<evidence type="ECO:0000313" key="2">
    <source>
        <dbReference type="Proteomes" id="UP000256779"/>
    </source>
</evidence>
<dbReference type="InterPro" id="IPR015889">
    <property type="entry name" value="Intradiol_dOase_core"/>
</dbReference>
<keyword evidence="2" id="KW-1185">Reference proteome</keyword>
<accession>A0A3D9L176</accession>
<name>A0A3D9L176_MARFU</name>
<comment type="caution">
    <text evidence="1">The sequence shown here is derived from an EMBL/GenBank/DDBJ whole genome shotgun (WGS) entry which is preliminary data.</text>
</comment>
<dbReference type="SUPFAM" id="SSF49482">
    <property type="entry name" value="Aromatic compound dioxygenase"/>
    <property type="match status" value="1"/>
</dbReference>
<evidence type="ECO:0008006" key="3">
    <source>
        <dbReference type="Google" id="ProtNLM"/>
    </source>
</evidence>
<dbReference type="GO" id="GO:0016702">
    <property type="term" value="F:oxidoreductase activity, acting on single donors with incorporation of molecular oxygen, incorporation of two atoms of oxygen"/>
    <property type="evidence" value="ECO:0007669"/>
    <property type="project" value="InterPro"/>
</dbReference>
<dbReference type="AlphaFoldDB" id="A0A3D9L176"/>
<evidence type="ECO:0000313" key="1">
    <source>
        <dbReference type="EMBL" id="RED97050.1"/>
    </source>
</evidence>
<dbReference type="GO" id="GO:0005506">
    <property type="term" value="F:iron ion binding"/>
    <property type="evidence" value="ECO:0007669"/>
    <property type="project" value="InterPro"/>
</dbReference>
<reference evidence="1 2" key="1">
    <citation type="submission" date="2018-07" db="EMBL/GenBank/DDBJ databases">
        <title>Genomic Encyclopedia of Type Strains, Phase IV (KMG-IV): sequencing the most valuable type-strain genomes for metagenomic binning, comparative biology and taxonomic classification.</title>
        <authorList>
            <person name="Goeker M."/>
        </authorList>
    </citation>
    <scope>NUCLEOTIDE SEQUENCE [LARGE SCALE GENOMIC DNA]</scope>
    <source>
        <strain evidence="1 2">DSM 4134</strain>
    </source>
</reference>
<gene>
    <name evidence="1" type="ORF">C7460_11399</name>
</gene>
<proteinExistence type="predicted"/>
<protein>
    <recommendedName>
        <fullName evidence="3">Prealbumin-like fold domain-containing protein</fullName>
    </recommendedName>
</protein>
<dbReference type="EMBL" id="QREG01000013">
    <property type="protein sequence ID" value="RED97050.1"/>
    <property type="molecule type" value="Genomic_DNA"/>
</dbReference>
<sequence length="119" mass="13278">MKYILFILSAILMVGLFSFKPANTQLLPTKLKITVLDGLGNPTEGVQVKIFKSEEEYRKDENPVAIGLTDEKGRVTFKDVEPISYFIDARKGDMNNDGEGVQTAILQEGRTNKLNTVIE</sequence>
<organism evidence="1 2">
    <name type="scientific">Marinoscillum furvescens DSM 4134</name>
    <dbReference type="NCBI Taxonomy" id="1122208"/>
    <lineage>
        <taxon>Bacteria</taxon>
        <taxon>Pseudomonadati</taxon>
        <taxon>Bacteroidota</taxon>
        <taxon>Cytophagia</taxon>
        <taxon>Cytophagales</taxon>
        <taxon>Reichenbachiellaceae</taxon>
        <taxon>Marinoscillum</taxon>
    </lineage>
</organism>